<sequence length="195" mass="21568">MAGSTAHHLLKESSMKIGVIIGSIRKGRFGQGVGDWVMGQVEARADEGVEYQLLDLKEFNVPLLEAETVPGAANKQYEDANVTRWSQAIDACDAFLFITPEYNHGVPGAFKNAFDVLGMEWWGKPVGFVSYGAAEGVRSVEQWRQIVGNFNMFDVRAQVTFSTFTESREGVFTPNERRAGEFAKVVDALLEAGRR</sequence>
<dbReference type="Pfam" id="PF03358">
    <property type="entry name" value="FMN_red"/>
    <property type="match status" value="1"/>
</dbReference>
<evidence type="ECO:0000259" key="1">
    <source>
        <dbReference type="Pfam" id="PF03358"/>
    </source>
</evidence>
<accession>C8NJD1</accession>
<dbReference type="OrthoDB" id="9812295at2"/>
<dbReference type="InterPro" id="IPR050712">
    <property type="entry name" value="NAD(P)H-dep_reductase"/>
</dbReference>
<keyword evidence="3" id="KW-1185">Reference proteome</keyword>
<dbReference type="PANTHER" id="PTHR30543">
    <property type="entry name" value="CHROMATE REDUCTASE"/>
    <property type="match status" value="1"/>
</dbReference>
<dbReference type="SUPFAM" id="SSF52218">
    <property type="entry name" value="Flavoproteins"/>
    <property type="match status" value="1"/>
</dbReference>
<dbReference type="EMBL" id="BA000035">
    <property type="protein sequence ID" value="BAC19566.1"/>
    <property type="molecule type" value="Genomic_DNA"/>
</dbReference>
<dbReference type="GO" id="GO:0016491">
    <property type="term" value="F:oxidoreductase activity"/>
    <property type="evidence" value="ECO:0007669"/>
    <property type="project" value="InterPro"/>
</dbReference>
<protein>
    <recommendedName>
        <fullName evidence="1">NADPH-dependent FMN reductase-like domain-containing protein</fullName>
    </recommendedName>
</protein>
<dbReference type="STRING" id="196164.gene:10743204"/>
<evidence type="ECO:0000313" key="2">
    <source>
        <dbReference type="EMBL" id="BAC19566.1"/>
    </source>
</evidence>
<organism evidence="2 3">
    <name type="scientific">Corynebacterium efficiens (strain DSM 44549 / YS-314 / AJ 12310 / JCM 11189 / NBRC 100395)</name>
    <dbReference type="NCBI Taxonomy" id="196164"/>
    <lineage>
        <taxon>Bacteria</taxon>
        <taxon>Bacillati</taxon>
        <taxon>Actinomycetota</taxon>
        <taxon>Actinomycetes</taxon>
        <taxon>Mycobacteriales</taxon>
        <taxon>Corynebacteriaceae</taxon>
        <taxon>Corynebacterium</taxon>
    </lineage>
</organism>
<dbReference type="InterPro" id="IPR005025">
    <property type="entry name" value="FMN_Rdtase-like_dom"/>
</dbReference>
<accession>Q8FLV3</accession>
<dbReference type="eggNOG" id="COG0431">
    <property type="taxonomic scope" value="Bacteria"/>
</dbReference>
<feature type="domain" description="NADPH-dependent FMN reductase-like" evidence="1">
    <location>
        <begin position="15"/>
        <end position="165"/>
    </location>
</feature>
<evidence type="ECO:0000313" key="3">
    <source>
        <dbReference type="Proteomes" id="UP000001409"/>
    </source>
</evidence>
<dbReference type="GO" id="GO:0010181">
    <property type="term" value="F:FMN binding"/>
    <property type="evidence" value="ECO:0007669"/>
    <property type="project" value="TreeGrafter"/>
</dbReference>
<name>Q8FLV3_COREF</name>
<dbReference type="GO" id="GO:0005829">
    <property type="term" value="C:cytosol"/>
    <property type="evidence" value="ECO:0007669"/>
    <property type="project" value="TreeGrafter"/>
</dbReference>
<dbReference type="AlphaFoldDB" id="Q8FLV3"/>
<proteinExistence type="predicted"/>
<dbReference type="Gene3D" id="3.40.50.360">
    <property type="match status" value="1"/>
</dbReference>
<dbReference type="PANTHER" id="PTHR30543:SF21">
    <property type="entry name" value="NAD(P)H-DEPENDENT FMN REDUCTASE LOT6"/>
    <property type="match status" value="1"/>
</dbReference>
<dbReference type="Proteomes" id="UP000001409">
    <property type="component" value="Chromosome"/>
</dbReference>
<dbReference type="InterPro" id="IPR029039">
    <property type="entry name" value="Flavoprotein-like_sf"/>
</dbReference>
<dbReference type="HOGENOM" id="CLU_055322_2_2_11"/>
<reference evidence="2 3" key="1">
    <citation type="journal article" date="2003" name="Genome Res.">
        <title>Comparative complete genome sequence analysis of the amino acid replacements responsible for the thermostability of Corynebacterium efficiens.</title>
        <authorList>
            <person name="Nishio Y."/>
            <person name="Nakamura Y."/>
            <person name="Kawarabayasi Y."/>
            <person name="Usuda Y."/>
            <person name="Kimura E."/>
            <person name="Sugimoto S."/>
            <person name="Matsui K."/>
            <person name="Yamagishi A."/>
            <person name="Kikuchi H."/>
            <person name="Ikeo K."/>
            <person name="Gojobori T."/>
        </authorList>
    </citation>
    <scope>NUCLEOTIDE SEQUENCE [LARGE SCALE GENOMIC DNA]</scope>
    <source>
        <strain evidence="3">DSM 44549 / YS-314 / AJ 12310 / JCM 11189 / NBRC 100395</strain>
    </source>
</reference>
<dbReference type="KEGG" id="cef:CE2756"/>